<keyword evidence="1" id="KW-1133">Transmembrane helix</keyword>
<keyword evidence="1" id="KW-0812">Transmembrane</keyword>
<name>A0A1S8YKD2_9GAMM</name>
<dbReference type="STRING" id="1926881.BTJ39_13660"/>
<dbReference type="AlphaFoldDB" id="A0A1S8YKD2"/>
<dbReference type="OrthoDB" id="6561867at2"/>
<dbReference type="InterPro" id="IPR052534">
    <property type="entry name" value="Extracell_DNA_Util/SecSys_Comp"/>
</dbReference>
<evidence type="ECO:0000313" key="3">
    <source>
        <dbReference type="Proteomes" id="UP000190667"/>
    </source>
</evidence>
<dbReference type="RefSeq" id="WP_078003259.1">
    <property type="nucleotide sequence ID" value="NZ_MRUL01000009.1"/>
</dbReference>
<keyword evidence="3" id="KW-1185">Reference proteome</keyword>
<protein>
    <recommendedName>
        <fullName evidence="4">Fimbrial assembly protein</fullName>
    </recommendedName>
</protein>
<comment type="caution">
    <text evidence="2">The sequence shown here is derived from an EMBL/GenBank/DDBJ whole genome shotgun (WGS) entry which is preliminary data.</text>
</comment>
<dbReference type="PANTHER" id="PTHR40278">
    <property type="entry name" value="DNA UTILIZATION PROTEIN HOFN"/>
    <property type="match status" value="1"/>
</dbReference>
<feature type="transmembrane region" description="Helical" evidence="1">
    <location>
        <begin position="21"/>
        <end position="41"/>
    </location>
</feature>
<dbReference type="EMBL" id="MRUL01000009">
    <property type="protein sequence ID" value="OON39325.1"/>
    <property type="molecule type" value="Genomic_DNA"/>
</dbReference>
<reference evidence="2 3" key="1">
    <citation type="submission" date="2016-12" db="EMBL/GenBank/DDBJ databases">
        <title>Izhakiella australiana sp. nov. of genus Izhakiella isolated from Australian desert.</title>
        <authorList>
            <person name="Ji M."/>
        </authorList>
    </citation>
    <scope>NUCLEOTIDE SEQUENCE [LARGE SCALE GENOMIC DNA]</scope>
    <source>
        <strain evidence="2 3">D4N98</strain>
    </source>
</reference>
<evidence type="ECO:0008006" key="4">
    <source>
        <dbReference type="Google" id="ProtNLM"/>
    </source>
</evidence>
<sequence length="180" mass="20628">MVWVNLLPWRERWLASQRRRWLKGLLLPLMLPGVIALAGMLQHQFNALKAIENQAWRQSQTQLKHALARRAALQRLIRSEQATLERLERRHRRLMGWQQLMNTLDARLPPGLWLTAISGDAQAVIFTGRCTQVEESTLFRSALQSAGLFDRLTITHLKRAAGGSLDFTLTGRWAEAGRDD</sequence>
<keyword evidence="1" id="KW-0472">Membrane</keyword>
<evidence type="ECO:0000313" key="2">
    <source>
        <dbReference type="EMBL" id="OON39325.1"/>
    </source>
</evidence>
<proteinExistence type="predicted"/>
<dbReference type="Proteomes" id="UP000190667">
    <property type="component" value="Unassembled WGS sequence"/>
</dbReference>
<organism evidence="2 3">
    <name type="scientific">Izhakiella australiensis</name>
    <dbReference type="NCBI Taxonomy" id="1926881"/>
    <lineage>
        <taxon>Bacteria</taxon>
        <taxon>Pseudomonadati</taxon>
        <taxon>Pseudomonadota</taxon>
        <taxon>Gammaproteobacteria</taxon>
        <taxon>Enterobacterales</taxon>
        <taxon>Erwiniaceae</taxon>
        <taxon>Izhakiella</taxon>
    </lineage>
</organism>
<evidence type="ECO:0000256" key="1">
    <source>
        <dbReference type="SAM" id="Phobius"/>
    </source>
</evidence>
<dbReference type="PANTHER" id="PTHR40278:SF1">
    <property type="entry name" value="DNA UTILIZATION PROTEIN HOFN"/>
    <property type="match status" value="1"/>
</dbReference>
<accession>A0A1S8YKD2</accession>
<gene>
    <name evidence="2" type="ORF">BTJ39_13660</name>
</gene>